<sequence length="77" mass="8689">MPYMFEGREFARLKDWRDAFPAYARFADRLKDGVTTVMGMEREISAAKARARAASIAGARKAAPYTFSKKAKGRRRG</sequence>
<keyword evidence="2" id="KW-1185">Reference proteome</keyword>
<organism evidence="1 2">
    <name type="scientific">Pseudoxanthomonas indica</name>
    <dbReference type="NCBI Taxonomy" id="428993"/>
    <lineage>
        <taxon>Bacteria</taxon>
        <taxon>Pseudomonadati</taxon>
        <taxon>Pseudomonadota</taxon>
        <taxon>Gammaproteobacteria</taxon>
        <taxon>Lysobacterales</taxon>
        <taxon>Lysobacteraceae</taxon>
        <taxon>Pseudoxanthomonas</taxon>
    </lineage>
</organism>
<accession>A0A1T5JCV3</accession>
<dbReference type="STRING" id="428993.SAMN06296058_0703"/>
<reference evidence="1 2" key="1">
    <citation type="submission" date="2017-02" db="EMBL/GenBank/DDBJ databases">
        <authorList>
            <person name="Peterson S.W."/>
        </authorList>
    </citation>
    <scope>NUCLEOTIDE SEQUENCE [LARGE SCALE GENOMIC DNA]</scope>
    <source>
        <strain evidence="1 2">P15</strain>
    </source>
</reference>
<dbReference type="AlphaFoldDB" id="A0A1T5JCV3"/>
<evidence type="ECO:0000313" key="1">
    <source>
        <dbReference type="EMBL" id="SKC49229.1"/>
    </source>
</evidence>
<evidence type="ECO:0000313" key="2">
    <source>
        <dbReference type="Proteomes" id="UP000190341"/>
    </source>
</evidence>
<name>A0A1T5JCV3_9GAMM</name>
<dbReference type="EMBL" id="FUZV01000001">
    <property type="protein sequence ID" value="SKC49229.1"/>
    <property type="molecule type" value="Genomic_DNA"/>
</dbReference>
<dbReference type="RefSeq" id="WP_139381373.1">
    <property type="nucleotide sequence ID" value="NZ_BMCL01000003.1"/>
</dbReference>
<gene>
    <name evidence="1" type="ORF">SAMN06296058_0703</name>
</gene>
<proteinExistence type="predicted"/>
<dbReference type="Proteomes" id="UP000190341">
    <property type="component" value="Unassembled WGS sequence"/>
</dbReference>
<protein>
    <submittedName>
        <fullName evidence="1">Uncharacterized protein</fullName>
    </submittedName>
</protein>